<evidence type="ECO:0000313" key="2">
    <source>
        <dbReference type="EMBL" id="MBB4680745.1"/>
    </source>
</evidence>
<dbReference type="GO" id="GO:0008168">
    <property type="term" value="F:methyltransferase activity"/>
    <property type="evidence" value="ECO:0007669"/>
    <property type="project" value="UniProtKB-KW"/>
</dbReference>
<dbReference type="Gene3D" id="3.40.50.150">
    <property type="entry name" value="Vaccinia Virus protein VP39"/>
    <property type="match status" value="1"/>
</dbReference>
<proteinExistence type="predicted"/>
<dbReference type="InterPro" id="IPR041698">
    <property type="entry name" value="Methyltransf_25"/>
</dbReference>
<keyword evidence="2" id="KW-0808">Transferase</keyword>
<keyword evidence="2" id="KW-0489">Methyltransferase</keyword>
<dbReference type="RefSeq" id="WP_185006777.1">
    <property type="nucleotide sequence ID" value="NZ_BAAAUI010000038.1"/>
</dbReference>
<evidence type="ECO:0000259" key="1">
    <source>
        <dbReference type="Pfam" id="PF13649"/>
    </source>
</evidence>
<dbReference type="AlphaFoldDB" id="A0A7W7CGM5"/>
<comment type="caution">
    <text evidence="2">The sequence shown here is derived from an EMBL/GenBank/DDBJ whole genome shotgun (WGS) entry which is preliminary data.</text>
</comment>
<sequence>MTSEFDAALLGQTDLLHLPDGRALLLPIARWSATPCPADEQLLRRCTGPVLDLGCGPGRLVTALGRRGVIALGVDSSPVAVRLTTDRGGAALCRDLFDRLPAEGRWQQILLADGNIGIGGDPVVLLRRVHRLLSPTGHALIEVEPPGTGLRRERVRLTGSDFDWAWVGADAIGLLAVVTGFRVTELLDHSGRWFAVLRKEVRDDATTATG</sequence>
<dbReference type="Proteomes" id="UP000533598">
    <property type="component" value="Unassembled WGS sequence"/>
</dbReference>
<name>A0A7W7CGM5_9PSEU</name>
<reference evidence="2 3" key="1">
    <citation type="submission" date="2020-08" db="EMBL/GenBank/DDBJ databases">
        <title>Sequencing the genomes of 1000 actinobacteria strains.</title>
        <authorList>
            <person name="Klenk H.-P."/>
        </authorList>
    </citation>
    <scope>NUCLEOTIDE SEQUENCE [LARGE SCALE GENOMIC DNA]</scope>
    <source>
        <strain evidence="2 3">DSM 44230</strain>
    </source>
</reference>
<dbReference type="SUPFAM" id="SSF53335">
    <property type="entry name" value="S-adenosyl-L-methionine-dependent methyltransferases"/>
    <property type="match status" value="1"/>
</dbReference>
<dbReference type="EMBL" id="JACHMH010000001">
    <property type="protein sequence ID" value="MBB4680745.1"/>
    <property type="molecule type" value="Genomic_DNA"/>
</dbReference>
<organism evidence="2 3">
    <name type="scientific">Crossiella cryophila</name>
    <dbReference type="NCBI Taxonomy" id="43355"/>
    <lineage>
        <taxon>Bacteria</taxon>
        <taxon>Bacillati</taxon>
        <taxon>Actinomycetota</taxon>
        <taxon>Actinomycetes</taxon>
        <taxon>Pseudonocardiales</taxon>
        <taxon>Pseudonocardiaceae</taxon>
        <taxon>Crossiella</taxon>
    </lineage>
</organism>
<dbReference type="Pfam" id="PF13649">
    <property type="entry name" value="Methyltransf_25"/>
    <property type="match status" value="1"/>
</dbReference>
<keyword evidence="3" id="KW-1185">Reference proteome</keyword>
<protein>
    <submittedName>
        <fullName evidence="2">SAM-dependent methyltransferase</fullName>
    </submittedName>
</protein>
<evidence type="ECO:0000313" key="3">
    <source>
        <dbReference type="Proteomes" id="UP000533598"/>
    </source>
</evidence>
<gene>
    <name evidence="2" type="ORF">HNR67_006863</name>
</gene>
<dbReference type="GO" id="GO:0032259">
    <property type="term" value="P:methylation"/>
    <property type="evidence" value="ECO:0007669"/>
    <property type="project" value="UniProtKB-KW"/>
</dbReference>
<feature type="domain" description="Methyltransferase" evidence="1">
    <location>
        <begin position="50"/>
        <end position="137"/>
    </location>
</feature>
<dbReference type="CDD" id="cd02440">
    <property type="entry name" value="AdoMet_MTases"/>
    <property type="match status" value="1"/>
</dbReference>
<accession>A0A7W7CGM5</accession>
<dbReference type="InterPro" id="IPR029063">
    <property type="entry name" value="SAM-dependent_MTases_sf"/>
</dbReference>